<sequence length="73" mass="8561">MAHDEATVGFAFNIEAMPFIELLRHFVDFENFQSYVLRLLASQCDNRSKKICPNPIPLVVRINNDHPYEYLTF</sequence>
<proteinExistence type="predicted"/>
<name>A0A645J2W5_9ZZZZ</name>
<reference evidence="1" key="1">
    <citation type="submission" date="2019-08" db="EMBL/GenBank/DDBJ databases">
        <authorList>
            <person name="Kucharzyk K."/>
            <person name="Murdoch R.W."/>
            <person name="Higgins S."/>
            <person name="Loffler F."/>
        </authorList>
    </citation>
    <scope>NUCLEOTIDE SEQUENCE</scope>
</reference>
<evidence type="ECO:0000313" key="1">
    <source>
        <dbReference type="EMBL" id="MPN57452.1"/>
    </source>
</evidence>
<comment type="caution">
    <text evidence="1">The sequence shown here is derived from an EMBL/GenBank/DDBJ whole genome shotgun (WGS) entry which is preliminary data.</text>
</comment>
<gene>
    <name evidence="1" type="ORF">SDC9_205146</name>
</gene>
<dbReference type="AlphaFoldDB" id="A0A645J2W5"/>
<protein>
    <submittedName>
        <fullName evidence="1">Uncharacterized protein</fullName>
    </submittedName>
</protein>
<organism evidence="1">
    <name type="scientific">bioreactor metagenome</name>
    <dbReference type="NCBI Taxonomy" id="1076179"/>
    <lineage>
        <taxon>unclassified sequences</taxon>
        <taxon>metagenomes</taxon>
        <taxon>ecological metagenomes</taxon>
    </lineage>
</organism>
<dbReference type="EMBL" id="VSSQ01128991">
    <property type="protein sequence ID" value="MPN57452.1"/>
    <property type="molecule type" value="Genomic_DNA"/>
</dbReference>
<accession>A0A645J2W5</accession>